<dbReference type="SUPFAM" id="SSF54695">
    <property type="entry name" value="POZ domain"/>
    <property type="match status" value="1"/>
</dbReference>
<dbReference type="SUPFAM" id="SSF57667">
    <property type="entry name" value="beta-beta-alpha zinc fingers"/>
    <property type="match status" value="1"/>
</dbReference>
<feature type="compositionally biased region" description="Polar residues" evidence="2">
    <location>
        <begin position="510"/>
        <end position="521"/>
    </location>
</feature>
<protein>
    <recommendedName>
        <fullName evidence="3">C2H2-type domain-containing protein</fullName>
    </recommendedName>
</protein>
<reference evidence="4 5" key="1">
    <citation type="journal article" date="2018" name="Nat. Ecol. Evol.">
        <title>Genomic signatures of mitonuclear coevolution across populations of Tigriopus californicus.</title>
        <authorList>
            <person name="Barreto F.S."/>
            <person name="Watson E.T."/>
            <person name="Lima T.G."/>
            <person name="Willett C.S."/>
            <person name="Edmands S."/>
            <person name="Li W."/>
            <person name="Burton R.S."/>
        </authorList>
    </citation>
    <scope>NUCLEOTIDE SEQUENCE [LARGE SCALE GENOMIC DNA]</scope>
    <source>
        <strain evidence="4 5">San Diego</strain>
    </source>
</reference>
<dbReference type="PROSITE" id="PS50157">
    <property type="entry name" value="ZINC_FINGER_C2H2_2"/>
    <property type="match status" value="2"/>
</dbReference>
<proteinExistence type="predicted"/>
<feature type="region of interest" description="Disordered" evidence="2">
    <location>
        <begin position="468"/>
        <end position="543"/>
    </location>
</feature>
<organism evidence="4 5">
    <name type="scientific">Tigriopus californicus</name>
    <name type="common">Marine copepod</name>
    <dbReference type="NCBI Taxonomy" id="6832"/>
    <lineage>
        <taxon>Eukaryota</taxon>
        <taxon>Metazoa</taxon>
        <taxon>Ecdysozoa</taxon>
        <taxon>Arthropoda</taxon>
        <taxon>Crustacea</taxon>
        <taxon>Multicrustacea</taxon>
        <taxon>Hexanauplia</taxon>
        <taxon>Copepoda</taxon>
        <taxon>Harpacticoida</taxon>
        <taxon>Harpacticidae</taxon>
        <taxon>Tigriopus</taxon>
    </lineage>
</organism>
<name>A0A553NXA9_TIGCA</name>
<dbReference type="EMBL" id="VCGU01000009">
    <property type="protein sequence ID" value="TRY70066.1"/>
    <property type="molecule type" value="Genomic_DNA"/>
</dbReference>
<evidence type="ECO:0000313" key="4">
    <source>
        <dbReference type="EMBL" id="TRY70066.1"/>
    </source>
</evidence>
<dbReference type="Proteomes" id="UP000318571">
    <property type="component" value="Chromosome 9"/>
</dbReference>
<keyword evidence="1" id="KW-0862">Zinc</keyword>
<evidence type="ECO:0000313" key="5">
    <source>
        <dbReference type="Proteomes" id="UP000318571"/>
    </source>
</evidence>
<dbReference type="GO" id="GO:0008270">
    <property type="term" value="F:zinc ion binding"/>
    <property type="evidence" value="ECO:0007669"/>
    <property type="project" value="UniProtKB-KW"/>
</dbReference>
<dbReference type="PROSITE" id="PS00028">
    <property type="entry name" value="ZINC_FINGER_C2H2_1"/>
    <property type="match status" value="2"/>
</dbReference>
<feature type="domain" description="C2H2-type" evidence="3">
    <location>
        <begin position="445"/>
        <end position="473"/>
    </location>
</feature>
<evidence type="ECO:0000259" key="3">
    <source>
        <dbReference type="PROSITE" id="PS50157"/>
    </source>
</evidence>
<feature type="region of interest" description="Disordered" evidence="2">
    <location>
        <begin position="345"/>
        <end position="364"/>
    </location>
</feature>
<dbReference type="AlphaFoldDB" id="A0A553NXA9"/>
<accession>A0A553NXA9</accession>
<evidence type="ECO:0000256" key="1">
    <source>
        <dbReference type="PROSITE-ProRule" id="PRU00042"/>
    </source>
</evidence>
<keyword evidence="1" id="KW-0863">Zinc-finger</keyword>
<keyword evidence="1" id="KW-0479">Metal-binding</keyword>
<dbReference type="SMART" id="SM00355">
    <property type="entry name" value="ZnF_C2H2"/>
    <property type="match status" value="2"/>
</dbReference>
<dbReference type="InterPro" id="IPR036236">
    <property type="entry name" value="Znf_C2H2_sf"/>
</dbReference>
<dbReference type="InterPro" id="IPR011333">
    <property type="entry name" value="SKP1/BTB/POZ_sf"/>
</dbReference>
<keyword evidence="5" id="KW-1185">Reference proteome</keyword>
<feature type="region of interest" description="Disordered" evidence="2">
    <location>
        <begin position="31"/>
        <end position="55"/>
    </location>
</feature>
<comment type="caution">
    <text evidence="4">The sequence shown here is derived from an EMBL/GenBank/DDBJ whole genome shotgun (WGS) entry which is preliminary data.</text>
</comment>
<gene>
    <name evidence="4" type="ORF">TCAL_15025</name>
</gene>
<dbReference type="Gene3D" id="3.30.160.60">
    <property type="entry name" value="Classic Zinc Finger"/>
    <property type="match status" value="1"/>
</dbReference>
<feature type="compositionally biased region" description="Basic and acidic residues" evidence="2">
    <location>
        <begin position="345"/>
        <end position="356"/>
    </location>
</feature>
<dbReference type="STRING" id="6832.A0A553NXA9"/>
<feature type="domain" description="C2H2-type" evidence="3">
    <location>
        <begin position="372"/>
        <end position="399"/>
    </location>
</feature>
<sequence length="543" mass="60755">MWSLVCAGFHFRPMSDSMNAFIIITTTTTSTTTSCSSSTSATATPTPAASSTSPTTSTGYYDVVLSVCGIPFPAKKQALMENFGYLKALLDCEPSSSTLWQINHVAYLNLANLIPYDIFSILYSCLDRPELIQGMLNLDNAYQVLLYAQVLQMPQIYVDHIKRGAGLLSSIAPILVKRGHEDQDVPGPTIHRPIANRAAPLLTMAPLWNQLYRQTTPDIVPHQSALIRDDGHTNWLPNVHSLSGRYEESSSRVLEDKQERVDIENDHDDDDEIVDVGNSQDEKENLAHASSTLSTRSKAVLANKELTWDIAACDGPIRFKRILNPLAVDYLIGDLKEEIEATDEACHPHATPEQESKPGASKPTTSTAANIYKCVFCSHVFKSYYCYQKHKRRHLNPLTVGYQKISNSQSGNVNNKHNFISLRAQNTTNQGGQSPIIKDINVQFFPCKICGSKFPSYYFVHKHKKLWHDNNGNNNEEEEEEEEDHHRHHHHGNNKNNDDEEADQGDKSGKNLSRPEQQGLQTDLEHEKGSISGQVSQKSERTN</sequence>
<evidence type="ECO:0000256" key="2">
    <source>
        <dbReference type="SAM" id="MobiDB-lite"/>
    </source>
</evidence>
<dbReference type="InterPro" id="IPR013087">
    <property type="entry name" value="Znf_C2H2_type"/>
</dbReference>